<accession>A0A4Y2A9T2</accession>
<evidence type="ECO:0000313" key="3">
    <source>
        <dbReference type="Proteomes" id="UP000499080"/>
    </source>
</evidence>
<evidence type="ECO:0000313" key="2">
    <source>
        <dbReference type="EMBL" id="GBL76119.1"/>
    </source>
</evidence>
<dbReference type="Proteomes" id="UP000499080">
    <property type="component" value="Unassembled WGS sequence"/>
</dbReference>
<reference evidence="2 3" key="1">
    <citation type="journal article" date="2019" name="Sci. Rep.">
        <title>Orb-weaving spider Araneus ventricosus genome elucidates the spidroin gene catalogue.</title>
        <authorList>
            <person name="Kono N."/>
            <person name="Nakamura H."/>
            <person name="Ohtoshi R."/>
            <person name="Moran D.A.P."/>
            <person name="Shinohara A."/>
            <person name="Yoshida Y."/>
            <person name="Fujiwara M."/>
            <person name="Mori M."/>
            <person name="Tomita M."/>
            <person name="Arakawa K."/>
        </authorList>
    </citation>
    <scope>NUCLEOTIDE SEQUENCE [LARGE SCALE GENOMIC DNA]</scope>
</reference>
<dbReference type="EMBL" id="BGPR01000009">
    <property type="protein sequence ID" value="GBL76119.1"/>
    <property type="molecule type" value="Genomic_DNA"/>
</dbReference>
<protein>
    <submittedName>
        <fullName evidence="2">Uncharacterized protein</fullName>
    </submittedName>
</protein>
<organism evidence="2 3">
    <name type="scientific">Araneus ventricosus</name>
    <name type="common">Orbweaver spider</name>
    <name type="synonym">Epeira ventricosa</name>
    <dbReference type="NCBI Taxonomy" id="182803"/>
    <lineage>
        <taxon>Eukaryota</taxon>
        <taxon>Metazoa</taxon>
        <taxon>Ecdysozoa</taxon>
        <taxon>Arthropoda</taxon>
        <taxon>Chelicerata</taxon>
        <taxon>Arachnida</taxon>
        <taxon>Araneae</taxon>
        <taxon>Araneomorphae</taxon>
        <taxon>Entelegynae</taxon>
        <taxon>Araneoidea</taxon>
        <taxon>Araneidae</taxon>
        <taxon>Araneus</taxon>
    </lineage>
</organism>
<keyword evidence="3" id="KW-1185">Reference proteome</keyword>
<feature type="region of interest" description="Disordered" evidence="1">
    <location>
        <begin position="401"/>
        <end position="430"/>
    </location>
</feature>
<gene>
    <name evidence="2" type="ORF">AVEN_234413_1</name>
</gene>
<name>A0A4Y2A9T2_ARAVE</name>
<dbReference type="AlphaFoldDB" id="A0A4Y2A9T2"/>
<proteinExistence type="predicted"/>
<sequence>MFANFPDNKFSSVAPGFGFSSARTPSYPVFDRTNMKITTASIGLKSKNKSVLFASPELSINKEEKPCQKPFSHNSLFAQLSASPRFNKSIAVKPFMSSFSFGNISEKANVKQSSSFDSSYEKSHVKSSLSFGSNSMEPPVKPSLSFDSNSKIPSVMLFGSNSKQAPVKPSSPFGSCYAKTPSPSSGFNDSIGQTLYAFPGLDSSSEMTPCASTGSSSTEKHYTFHGSNEKPHCAPPASDRSSVEVPASVGFNYASPKTLSDFNGFQICNGGKSSASTGYDSCPDKPSFPGFDSAGTKTPFASFGLDNLSAKIPSVSPVLDISSAKTPSVSPGLNSGNRRLYSAIPGFDSSSAETPASPAINSACAKTPSASSEFDCSNEETDSASYAFDNNSTEETACSYFDSANTETESPSFGLSNNEGSSAFPNYASS</sequence>
<evidence type="ECO:0000256" key="1">
    <source>
        <dbReference type="SAM" id="MobiDB-lite"/>
    </source>
</evidence>
<comment type="caution">
    <text evidence="2">The sequence shown here is derived from an EMBL/GenBank/DDBJ whole genome shotgun (WGS) entry which is preliminary data.</text>
</comment>